<sequence>MQNVGKKEASPPGVEPGIFWFQQKWLLIVARRLDHWAMRNEAC</sequence>
<dbReference type="EMBL" id="LGST01000016">
    <property type="protein sequence ID" value="KNE01221.1"/>
    <property type="molecule type" value="Genomic_DNA"/>
</dbReference>
<evidence type="ECO:0000313" key="2">
    <source>
        <dbReference type="Proteomes" id="UP000037122"/>
    </source>
</evidence>
<gene>
    <name evidence="1" type="ORF">QG37_02111</name>
</gene>
<organism evidence="1 2">
    <name type="scientific">Candidozyma auris</name>
    <name type="common">Yeast</name>
    <name type="synonym">Candida auris</name>
    <dbReference type="NCBI Taxonomy" id="498019"/>
    <lineage>
        <taxon>Eukaryota</taxon>
        <taxon>Fungi</taxon>
        <taxon>Dikarya</taxon>
        <taxon>Ascomycota</taxon>
        <taxon>Saccharomycotina</taxon>
        <taxon>Pichiomycetes</taxon>
        <taxon>Metschnikowiaceae</taxon>
        <taxon>Candidozyma</taxon>
    </lineage>
</organism>
<comment type="caution">
    <text evidence="1">The sequence shown here is derived from an EMBL/GenBank/DDBJ whole genome shotgun (WGS) entry which is preliminary data.</text>
</comment>
<dbReference type="AlphaFoldDB" id="A0A0L0P5A9"/>
<evidence type="ECO:0000313" key="1">
    <source>
        <dbReference type="EMBL" id="KNE01221.1"/>
    </source>
</evidence>
<dbReference type="Proteomes" id="UP000037122">
    <property type="component" value="Unassembled WGS sequence"/>
</dbReference>
<protein>
    <submittedName>
        <fullName evidence="1">Uncharacterized protein</fullName>
    </submittedName>
</protein>
<accession>A0A0L0P5A9</accession>
<name>A0A0L0P5A9_CANAR</name>
<proteinExistence type="predicted"/>
<reference evidence="2" key="1">
    <citation type="journal article" date="2015" name="BMC Genomics">
        <title>Draft genome of a commonly misdiagnosed multidrug resistant pathogen Candida auris.</title>
        <authorList>
            <person name="Chatterjee S."/>
            <person name="Alampalli S.V."/>
            <person name="Nageshan R.K."/>
            <person name="Chettiar S.T."/>
            <person name="Joshi S."/>
            <person name="Tatu U.S."/>
        </authorList>
    </citation>
    <scope>NUCLEOTIDE SEQUENCE [LARGE SCALE GENOMIC DNA]</scope>
    <source>
        <strain evidence="2">6684</strain>
    </source>
</reference>
<dbReference type="VEuPathDB" id="FungiDB:QG37_02111"/>